<reference evidence="3" key="1">
    <citation type="submission" date="2016-11" db="EMBL/GenBank/DDBJ databases">
        <authorList>
            <person name="Varghese N."/>
            <person name="Submissions S."/>
        </authorList>
    </citation>
    <scope>NUCLEOTIDE SEQUENCE</scope>
    <source>
        <strain evidence="3">DSM 4029</strain>
    </source>
</reference>
<name>A0AAQ1MFV1_9FIRM</name>
<dbReference type="Gene3D" id="2.60.120.10">
    <property type="entry name" value="Jelly Rolls"/>
    <property type="match status" value="1"/>
</dbReference>
<dbReference type="InterPro" id="IPR018490">
    <property type="entry name" value="cNMP-bd_dom_sf"/>
</dbReference>
<feature type="domain" description="Cyclic nucleotide-binding" evidence="1">
    <location>
        <begin position="16"/>
        <end position="108"/>
    </location>
</feature>
<keyword evidence="5" id="KW-1185">Reference proteome</keyword>
<dbReference type="GO" id="GO:0005829">
    <property type="term" value="C:cytosol"/>
    <property type="evidence" value="ECO:0007669"/>
    <property type="project" value="TreeGrafter"/>
</dbReference>
<evidence type="ECO:0000313" key="5">
    <source>
        <dbReference type="Proteomes" id="UP000474718"/>
    </source>
</evidence>
<dbReference type="PROSITE" id="PS00888">
    <property type="entry name" value="CNMP_BINDING_1"/>
    <property type="match status" value="1"/>
</dbReference>
<protein>
    <submittedName>
        <fullName evidence="2">Cyclic nucleotide-binding domain-containing protein</fullName>
    </submittedName>
    <submittedName>
        <fullName evidence="3">Cyclic nucleotide-binding protein</fullName>
    </submittedName>
</protein>
<dbReference type="Proteomes" id="UP000184089">
    <property type="component" value="Unassembled WGS sequence"/>
</dbReference>
<dbReference type="AlphaFoldDB" id="A0AAQ1MFV1"/>
<proteinExistence type="predicted"/>
<dbReference type="Pfam" id="PF00027">
    <property type="entry name" value="cNMP_binding"/>
    <property type="match status" value="1"/>
</dbReference>
<dbReference type="CDD" id="cd00038">
    <property type="entry name" value="CAP_ED"/>
    <property type="match status" value="1"/>
</dbReference>
<dbReference type="SUPFAM" id="SSF46785">
    <property type="entry name" value="Winged helix' DNA-binding domain"/>
    <property type="match status" value="1"/>
</dbReference>
<dbReference type="PANTHER" id="PTHR24567">
    <property type="entry name" value="CRP FAMILY TRANSCRIPTIONAL REGULATORY PROTEIN"/>
    <property type="match status" value="1"/>
</dbReference>
<dbReference type="GO" id="GO:0003700">
    <property type="term" value="F:DNA-binding transcription factor activity"/>
    <property type="evidence" value="ECO:0007669"/>
    <property type="project" value="TreeGrafter"/>
</dbReference>
<organism evidence="3 4">
    <name type="scientific">Bittarella massiliensis</name>
    <name type="common">ex Durand et al. 2017</name>
    <dbReference type="NCBI Taxonomy" id="1720313"/>
    <lineage>
        <taxon>Bacteria</taxon>
        <taxon>Bacillati</taxon>
        <taxon>Bacillota</taxon>
        <taxon>Clostridia</taxon>
        <taxon>Eubacteriales</taxon>
        <taxon>Oscillospiraceae</taxon>
        <taxon>Bittarella (ex Durand et al. 2017)</taxon>
    </lineage>
</organism>
<dbReference type="PANTHER" id="PTHR24567:SF26">
    <property type="entry name" value="REGULATORY PROTEIN YEIL"/>
    <property type="match status" value="1"/>
</dbReference>
<dbReference type="SMART" id="SM00100">
    <property type="entry name" value="cNMP"/>
    <property type="match status" value="1"/>
</dbReference>
<dbReference type="InterPro" id="IPR014710">
    <property type="entry name" value="RmlC-like_jellyroll"/>
</dbReference>
<dbReference type="PROSITE" id="PS50042">
    <property type="entry name" value="CNMP_BINDING_3"/>
    <property type="match status" value="1"/>
</dbReference>
<dbReference type="InterPro" id="IPR036390">
    <property type="entry name" value="WH_DNA-bd_sf"/>
</dbReference>
<evidence type="ECO:0000313" key="2">
    <source>
        <dbReference type="EMBL" id="MZL69814.1"/>
    </source>
</evidence>
<evidence type="ECO:0000313" key="3">
    <source>
        <dbReference type="EMBL" id="SHG48989.1"/>
    </source>
</evidence>
<dbReference type="InterPro" id="IPR000595">
    <property type="entry name" value="cNMP-bd_dom"/>
</dbReference>
<accession>A0AAQ1MFV1</accession>
<dbReference type="Proteomes" id="UP000474718">
    <property type="component" value="Unassembled WGS sequence"/>
</dbReference>
<evidence type="ECO:0000259" key="1">
    <source>
        <dbReference type="PROSITE" id="PS50042"/>
    </source>
</evidence>
<dbReference type="EMBL" id="WWVX01000005">
    <property type="protein sequence ID" value="MZL69814.1"/>
    <property type="molecule type" value="Genomic_DNA"/>
</dbReference>
<sequence length="202" mass="21744">MGRASAQELLSTCPPEVAAGIERQTFPHGAHLVEMGQRGGRVYLLLEGAATVSTVGESGAAMVLSIYRAGDLVGEAEVVDDLPAMGQVAALGECRVAAMSRETFLRWLKADERFARFVVGGLSRKLYDFSDKAVTNITTPLRHRLALLVAEAPGGVLRLDKEIVAAQLGTSVRSLNRTIKELVQEGRLRYRAGVLSLVQRGE</sequence>
<gene>
    <name evidence="2" type="ORF">GT747_08610</name>
    <name evidence="3" type="ORF">SAMN05444424_2546</name>
</gene>
<dbReference type="EMBL" id="FQVY01000004">
    <property type="protein sequence ID" value="SHG48989.1"/>
    <property type="molecule type" value="Genomic_DNA"/>
</dbReference>
<reference evidence="2 5" key="3">
    <citation type="journal article" date="2019" name="Nat. Med.">
        <title>A library of human gut bacterial isolates paired with longitudinal multiomics data enables mechanistic microbiome research.</title>
        <authorList>
            <person name="Poyet M."/>
            <person name="Groussin M."/>
            <person name="Gibbons S.M."/>
            <person name="Avila-Pacheco J."/>
            <person name="Jiang X."/>
            <person name="Kearney S.M."/>
            <person name="Perrotta A.R."/>
            <person name="Berdy B."/>
            <person name="Zhao S."/>
            <person name="Lieberman T.D."/>
            <person name="Swanson P.K."/>
            <person name="Smith M."/>
            <person name="Roesemann S."/>
            <person name="Alexander J.E."/>
            <person name="Rich S.A."/>
            <person name="Livny J."/>
            <person name="Vlamakis H."/>
            <person name="Clish C."/>
            <person name="Bullock K."/>
            <person name="Deik A."/>
            <person name="Scott J."/>
            <person name="Pierce K.A."/>
            <person name="Xavier R.J."/>
            <person name="Alm E.J."/>
        </authorList>
    </citation>
    <scope>NUCLEOTIDE SEQUENCE [LARGE SCALE GENOMIC DNA]</scope>
    <source>
        <strain evidence="2 5">BIOML-A2</strain>
    </source>
</reference>
<comment type="caution">
    <text evidence="3">The sequence shown here is derived from an EMBL/GenBank/DDBJ whole genome shotgun (WGS) entry which is preliminary data.</text>
</comment>
<reference evidence="4" key="2">
    <citation type="submission" date="2016-11" db="EMBL/GenBank/DDBJ databases">
        <authorList>
            <person name="Jaros S."/>
            <person name="Januszkiewicz K."/>
            <person name="Wedrychowicz H."/>
        </authorList>
    </citation>
    <scope>NUCLEOTIDE SEQUENCE [LARGE SCALE GENOMIC DNA]</scope>
    <source>
        <strain evidence="4">DSM 4029</strain>
    </source>
</reference>
<dbReference type="SUPFAM" id="SSF51206">
    <property type="entry name" value="cAMP-binding domain-like"/>
    <property type="match status" value="1"/>
</dbReference>
<evidence type="ECO:0000313" key="4">
    <source>
        <dbReference type="Proteomes" id="UP000184089"/>
    </source>
</evidence>
<dbReference type="RefSeq" id="WP_021660646.1">
    <property type="nucleotide sequence ID" value="NZ_FQVY01000004.1"/>
</dbReference>
<dbReference type="InterPro" id="IPR018488">
    <property type="entry name" value="cNMP-bd_CS"/>
</dbReference>
<dbReference type="InterPro" id="IPR050397">
    <property type="entry name" value="Env_Response_Regulators"/>
</dbReference>